<evidence type="ECO:0000256" key="3">
    <source>
        <dbReference type="SAM" id="MobiDB-lite"/>
    </source>
</evidence>
<feature type="signal peptide" evidence="4">
    <location>
        <begin position="1"/>
        <end position="16"/>
    </location>
</feature>
<dbReference type="InterPro" id="IPR016024">
    <property type="entry name" value="ARM-type_fold"/>
</dbReference>
<evidence type="ECO:0000256" key="1">
    <source>
        <dbReference type="ARBA" id="ARBA00022786"/>
    </source>
</evidence>
<feature type="non-terminal residue" evidence="6">
    <location>
        <position position="1"/>
    </location>
</feature>
<evidence type="ECO:0000259" key="5">
    <source>
        <dbReference type="Pfam" id="PF25598"/>
    </source>
</evidence>
<dbReference type="SUPFAM" id="SSF48371">
    <property type="entry name" value="ARM repeat"/>
    <property type="match status" value="1"/>
</dbReference>
<dbReference type="AlphaFoldDB" id="A0A5J9U6F0"/>
<dbReference type="Gene3D" id="1.25.10.10">
    <property type="entry name" value="Leucine-rich Repeat Variant"/>
    <property type="match status" value="2"/>
</dbReference>
<keyword evidence="4" id="KW-0732">Signal</keyword>
<gene>
    <name evidence="6" type="ORF">EJB05_34801</name>
</gene>
<dbReference type="InterPro" id="IPR000225">
    <property type="entry name" value="Armadillo"/>
</dbReference>
<comment type="caution">
    <text evidence="6">The sequence shown here is derived from an EMBL/GenBank/DDBJ whole genome shotgun (WGS) entry which is preliminary data.</text>
</comment>
<dbReference type="Proteomes" id="UP000324897">
    <property type="component" value="Chromosome 7"/>
</dbReference>
<keyword evidence="7" id="KW-1185">Reference proteome</keyword>
<feature type="region of interest" description="Disordered" evidence="3">
    <location>
        <begin position="42"/>
        <end position="66"/>
    </location>
</feature>
<feature type="chain" id="PRO_5023918331" description="U-box domain-containing protein" evidence="4">
    <location>
        <begin position="17"/>
        <end position="329"/>
    </location>
</feature>
<dbReference type="InterPro" id="IPR058678">
    <property type="entry name" value="ARM_PUB"/>
</dbReference>
<dbReference type="PANTHER" id="PTHR23315">
    <property type="entry name" value="U BOX DOMAIN-CONTAINING"/>
    <property type="match status" value="1"/>
</dbReference>
<dbReference type="Gramene" id="TVU18690">
    <property type="protein sequence ID" value="TVU18690"/>
    <property type="gene ID" value="EJB05_34801"/>
</dbReference>
<evidence type="ECO:0000313" key="6">
    <source>
        <dbReference type="EMBL" id="TVU18690.1"/>
    </source>
</evidence>
<evidence type="ECO:0000256" key="2">
    <source>
        <dbReference type="PROSITE-ProRule" id="PRU00259"/>
    </source>
</evidence>
<dbReference type="SMART" id="SM00185">
    <property type="entry name" value="ARM"/>
    <property type="match status" value="3"/>
</dbReference>
<proteinExistence type="predicted"/>
<feature type="repeat" description="ARM" evidence="2">
    <location>
        <begin position="103"/>
        <end position="145"/>
    </location>
</feature>
<dbReference type="PROSITE" id="PS50176">
    <property type="entry name" value="ARM_REPEAT"/>
    <property type="match status" value="1"/>
</dbReference>
<dbReference type="OrthoDB" id="7537227at2759"/>
<evidence type="ECO:0000313" key="7">
    <source>
        <dbReference type="Proteomes" id="UP000324897"/>
    </source>
</evidence>
<evidence type="ECO:0000256" key="4">
    <source>
        <dbReference type="SAM" id="SignalP"/>
    </source>
</evidence>
<accession>A0A5J9U6F0</accession>
<dbReference type="PANTHER" id="PTHR23315:SF236">
    <property type="entry name" value="E3 UBIQUITIN-PROTEIN LIGASE SPL11"/>
    <property type="match status" value="1"/>
</dbReference>
<feature type="domain" description="U-box" evidence="5">
    <location>
        <begin position="77"/>
        <end position="294"/>
    </location>
</feature>
<reference evidence="6 7" key="1">
    <citation type="journal article" date="2019" name="Sci. Rep.">
        <title>A high-quality genome of Eragrostis curvula grass provides insights into Poaceae evolution and supports new strategies to enhance forage quality.</title>
        <authorList>
            <person name="Carballo J."/>
            <person name="Santos B.A.C.M."/>
            <person name="Zappacosta D."/>
            <person name="Garbus I."/>
            <person name="Selva J.P."/>
            <person name="Gallo C.A."/>
            <person name="Diaz A."/>
            <person name="Albertini E."/>
            <person name="Caccamo M."/>
            <person name="Echenique V."/>
        </authorList>
    </citation>
    <scope>NUCLEOTIDE SEQUENCE [LARGE SCALE GENOMIC DNA]</scope>
    <source>
        <strain evidence="7">cv. Victoria</strain>
        <tissue evidence="6">Leaf</tissue>
    </source>
</reference>
<dbReference type="Pfam" id="PF25598">
    <property type="entry name" value="ARM_PUB"/>
    <property type="match status" value="1"/>
</dbReference>
<organism evidence="6 7">
    <name type="scientific">Eragrostis curvula</name>
    <name type="common">weeping love grass</name>
    <dbReference type="NCBI Taxonomy" id="38414"/>
    <lineage>
        <taxon>Eukaryota</taxon>
        <taxon>Viridiplantae</taxon>
        <taxon>Streptophyta</taxon>
        <taxon>Embryophyta</taxon>
        <taxon>Tracheophyta</taxon>
        <taxon>Spermatophyta</taxon>
        <taxon>Magnoliopsida</taxon>
        <taxon>Liliopsida</taxon>
        <taxon>Poales</taxon>
        <taxon>Poaceae</taxon>
        <taxon>PACMAD clade</taxon>
        <taxon>Chloridoideae</taxon>
        <taxon>Eragrostideae</taxon>
        <taxon>Eragrostidinae</taxon>
        <taxon>Eragrostis</taxon>
    </lineage>
</organism>
<protein>
    <recommendedName>
        <fullName evidence="5">U-box domain-containing protein</fullName>
    </recommendedName>
</protein>
<dbReference type="InterPro" id="IPR011989">
    <property type="entry name" value="ARM-like"/>
</dbReference>
<name>A0A5J9U6F0_9POAL</name>
<sequence length="329" mass="35272">MGIGCMVRTLLRLVLAEELQEVRREPTYASASIEECLASGHQIHQSAQQRTPNTMPTPNYASSYSLTDRLCSPNPAEQKSAAAELRLLAKQNASNRLCIAEAGAIPLLLNLLSSSDMQTQVHAITALLNLSLHVDNKESIISSGVVPSIVHVLVNGNTEARENAAATFLSLSVIDKYKVTIGETGAVPALVVLLSEGTQRGKKDAAAALFNLCTYEGNKAHAVRAGLVSLIMGLLTTGALMNEATAILPVLSSHPEGKAAIWAAEPVRVLVEMISSESRRDSECAAEVMLHLCSDVQKLKQLACLPECRIMVPLRKRLTKREEEGCATA</sequence>
<keyword evidence="1" id="KW-0833">Ubl conjugation pathway</keyword>
<dbReference type="EMBL" id="RWGY01000029">
    <property type="protein sequence ID" value="TVU18690.1"/>
    <property type="molecule type" value="Genomic_DNA"/>
</dbReference>